<dbReference type="InterPro" id="IPR046348">
    <property type="entry name" value="SIS_dom_sf"/>
</dbReference>
<dbReference type="GO" id="GO:0004347">
    <property type="term" value="F:glucose-6-phosphate isomerase activity"/>
    <property type="evidence" value="ECO:0007669"/>
    <property type="project" value="UniProtKB-UniRule"/>
</dbReference>
<feature type="active site" evidence="8">
    <location>
        <position position="425"/>
    </location>
</feature>
<dbReference type="Gene3D" id="3.40.50.10490">
    <property type="entry name" value="Glucose-6-phosphate isomerase like protein, domain 1"/>
    <property type="match status" value="2"/>
</dbReference>
<dbReference type="CDD" id="cd05016">
    <property type="entry name" value="SIS_PGI_2"/>
    <property type="match status" value="1"/>
</dbReference>
<keyword evidence="11" id="KW-1185">Reference proteome</keyword>
<dbReference type="PROSITE" id="PS00765">
    <property type="entry name" value="P_GLUCOSE_ISOMERASE_1"/>
    <property type="match status" value="1"/>
</dbReference>
<comment type="pathway">
    <text evidence="1 8 9">Carbohydrate degradation; glycolysis; D-glyceraldehyde 3-phosphate and glycerone phosphate from D-glucose: step 2/4.</text>
</comment>
<dbReference type="GO" id="GO:0097367">
    <property type="term" value="F:carbohydrate derivative binding"/>
    <property type="evidence" value="ECO:0007669"/>
    <property type="project" value="InterPro"/>
</dbReference>
<dbReference type="GO" id="GO:0006094">
    <property type="term" value="P:gluconeogenesis"/>
    <property type="evidence" value="ECO:0007669"/>
    <property type="project" value="UniProtKB-UniRule"/>
</dbReference>
<dbReference type="PROSITE" id="PS00174">
    <property type="entry name" value="P_GLUCOSE_ISOMERASE_2"/>
    <property type="match status" value="1"/>
</dbReference>
<evidence type="ECO:0000256" key="8">
    <source>
        <dbReference type="HAMAP-Rule" id="MF_00473"/>
    </source>
</evidence>
<dbReference type="OrthoDB" id="140919at2"/>
<dbReference type="Pfam" id="PF00342">
    <property type="entry name" value="PGI"/>
    <property type="match status" value="1"/>
</dbReference>
<keyword evidence="6 8" id="KW-0413">Isomerase</keyword>
<dbReference type="GO" id="GO:0006096">
    <property type="term" value="P:glycolytic process"/>
    <property type="evidence" value="ECO:0007669"/>
    <property type="project" value="UniProtKB-UniRule"/>
</dbReference>
<feature type="active site" description="Proton donor" evidence="8">
    <location>
        <position position="290"/>
    </location>
</feature>
<comment type="subcellular location">
    <subcellularLocation>
        <location evidence="8">Cytoplasm</location>
    </subcellularLocation>
</comment>
<dbReference type="InterPro" id="IPR035476">
    <property type="entry name" value="SIS_PGI_1"/>
</dbReference>
<dbReference type="FunFam" id="3.40.50.10490:FF:000016">
    <property type="entry name" value="Glucose-6-phosphate isomerase"/>
    <property type="match status" value="1"/>
</dbReference>
<reference evidence="10 11" key="1">
    <citation type="submission" date="2019-03" db="EMBL/GenBank/DDBJ databases">
        <title>Genomic Encyclopedia of Type Strains, Phase IV (KMG-IV): sequencing the most valuable type-strain genomes for metagenomic binning, comparative biology and taxonomic classification.</title>
        <authorList>
            <person name="Goeker M."/>
        </authorList>
    </citation>
    <scope>NUCLEOTIDE SEQUENCE [LARGE SCALE GENOMIC DNA]</scope>
    <source>
        <strain evidence="10 11">DSM 100013</strain>
    </source>
</reference>
<dbReference type="UniPathway" id="UPA00138"/>
<evidence type="ECO:0000256" key="6">
    <source>
        <dbReference type="ARBA" id="ARBA00023235"/>
    </source>
</evidence>
<proteinExistence type="inferred from homology"/>
<gene>
    <name evidence="8" type="primary">pgi</name>
    <name evidence="10" type="ORF">EDD79_10152</name>
</gene>
<organism evidence="10 11">
    <name type="scientific">Serpentinicella alkaliphila</name>
    <dbReference type="NCBI Taxonomy" id="1734049"/>
    <lineage>
        <taxon>Bacteria</taxon>
        <taxon>Bacillati</taxon>
        <taxon>Bacillota</taxon>
        <taxon>Clostridia</taxon>
        <taxon>Peptostreptococcales</taxon>
        <taxon>Natronincolaceae</taxon>
        <taxon>Serpentinicella</taxon>
    </lineage>
</organism>
<dbReference type="HAMAP" id="MF_00473">
    <property type="entry name" value="G6P_isomerase"/>
    <property type="match status" value="1"/>
</dbReference>
<evidence type="ECO:0000313" key="10">
    <source>
        <dbReference type="EMBL" id="TCQ02485.1"/>
    </source>
</evidence>
<dbReference type="GO" id="GO:0051156">
    <property type="term" value="P:glucose 6-phosphate metabolic process"/>
    <property type="evidence" value="ECO:0007669"/>
    <property type="project" value="TreeGrafter"/>
</dbReference>
<dbReference type="EMBL" id="SLYC01000015">
    <property type="protein sequence ID" value="TCQ02485.1"/>
    <property type="molecule type" value="Genomic_DNA"/>
</dbReference>
<dbReference type="FunFam" id="3.40.50.10490:FF:000015">
    <property type="entry name" value="Glucose-6-phosphate isomerase"/>
    <property type="match status" value="1"/>
</dbReference>
<evidence type="ECO:0000256" key="5">
    <source>
        <dbReference type="ARBA" id="ARBA00023152"/>
    </source>
</evidence>
<evidence type="ECO:0000256" key="9">
    <source>
        <dbReference type="RuleBase" id="RU000612"/>
    </source>
</evidence>
<keyword evidence="5 8" id="KW-0324">Glycolysis</keyword>
<dbReference type="PANTHER" id="PTHR11469">
    <property type="entry name" value="GLUCOSE-6-PHOSPHATE ISOMERASE"/>
    <property type="match status" value="1"/>
</dbReference>
<evidence type="ECO:0000313" key="11">
    <source>
        <dbReference type="Proteomes" id="UP000295504"/>
    </source>
</evidence>
<evidence type="ECO:0000256" key="3">
    <source>
        <dbReference type="ARBA" id="ARBA00022432"/>
    </source>
</evidence>
<comment type="pathway">
    <text evidence="8">Carbohydrate biosynthesis; gluconeogenesis.</text>
</comment>
<dbReference type="PROSITE" id="PS51463">
    <property type="entry name" value="P_GLUCOSE_ISOMERASE_3"/>
    <property type="match status" value="1"/>
</dbReference>
<comment type="catalytic activity">
    <reaction evidence="7 8 9">
        <text>alpha-D-glucose 6-phosphate = beta-D-fructose 6-phosphate</text>
        <dbReference type="Rhea" id="RHEA:11816"/>
        <dbReference type="ChEBI" id="CHEBI:57634"/>
        <dbReference type="ChEBI" id="CHEBI:58225"/>
        <dbReference type="EC" id="5.3.1.9"/>
    </reaction>
</comment>
<dbReference type="EC" id="5.3.1.9" evidence="8"/>
<dbReference type="SUPFAM" id="SSF53697">
    <property type="entry name" value="SIS domain"/>
    <property type="match status" value="1"/>
</dbReference>
<dbReference type="AlphaFoldDB" id="A0A4R2TMJ2"/>
<name>A0A4R2TMJ2_9FIRM</name>
<dbReference type="GO" id="GO:0048029">
    <property type="term" value="F:monosaccharide binding"/>
    <property type="evidence" value="ECO:0007669"/>
    <property type="project" value="TreeGrafter"/>
</dbReference>
<protein>
    <recommendedName>
        <fullName evidence="8">Glucose-6-phosphate isomerase</fullName>
        <shortName evidence="8">GPI</shortName>
        <ecNumber evidence="8">5.3.1.9</ecNumber>
    </recommendedName>
    <alternativeName>
        <fullName evidence="8">Phosphoglucose isomerase</fullName>
        <shortName evidence="8">PGI</shortName>
    </alternativeName>
    <alternativeName>
        <fullName evidence="8">Phosphohexose isomerase</fullName>
        <shortName evidence="8">PHI</shortName>
    </alternativeName>
</protein>
<evidence type="ECO:0000256" key="4">
    <source>
        <dbReference type="ARBA" id="ARBA00022490"/>
    </source>
</evidence>
<accession>A0A4R2TMJ2</accession>
<keyword evidence="4 8" id="KW-0963">Cytoplasm</keyword>
<dbReference type="InterPro" id="IPR018189">
    <property type="entry name" value="Phosphoglucose_isomerase_CS"/>
</dbReference>
<dbReference type="PANTHER" id="PTHR11469:SF1">
    <property type="entry name" value="GLUCOSE-6-PHOSPHATE ISOMERASE"/>
    <property type="match status" value="1"/>
</dbReference>
<comment type="similarity">
    <text evidence="2 8 9">Belongs to the GPI family.</text>
</comment>
<dbReference type="InterPro" id="IPR035482">
    <property type="entry name" value="SIS_PGI_2"/>
</dbReference>
<dbReference type="RefSeq" id="WP_132848369.1">
    <property type="nucleotide sequence ID" value="NZ_CP058648.1"/>
</dbReference>
<evidence type="ECO:0000256" key="2">
    <source>
        <dbReference type="ARBA" id="ARBA00006604"/>
    </source>
</evidence>
<dbReference type="GO" id="GO:0005829">
    <property type="term" value="C:cytosol"/>
    <property type="evidence" value="ECO:0007669"/>
    <property type="project" value="TreeGrafter"/>
</dbReference>
<keyword evidence="3 8" id="KW-0312">Gluconeogenesis</keyword>
<comment type="function">
    <text evidence="8">Catalyzes the reversible isomerization of glucose-6-phosphate to fructose-6-phosphate.</text>
</comment>
<comment type="caution">
    <text evidence="10">The sequence shown here is derived from an EMBL/GenBank/DDBJ whole genome shotgun (WGS) entry which is preliminary data.</text>
</comment>
<evidence type="ECO:0000256" key="1">
    <source>
        <dbReference type="ARBA" id="ARBA00004926"/>
    </source>
</evidence>
<comment type="caution">
    <text evidence="8">Lacks conserved residue(s) required for the propagation of feature annotation.</text>
</comment>
<evidence type="ECO:0000256" key="7">
    <source>
        <dbReference type="ARBA" id="ARBA00029321"/>
    </source>
</evidence>
<dbReference type="UniPathway" id="UPA00109">
    <property type="reaction ID" value="UER00181"/>
</dbReference>
<dbReference type="PRINTS" id="PR00662">
    <property type="entry name" value="G6PISOMERASE"/>
</dbReference>
<dbReference type="Proteomes" id="UP000295504">
    <property type="component" value="Unassembled WGS sequence"/>
</dbReference>
<dbReference type="InterPro" id="IPR001672">
    <property type="entry name" value="G6P_Isomerase"/>
</dbReference>
<dbReference type="NCBIfam" id="NF010697">
    <property type="entry name" value="PRK14097.1"/>
    <property type="match status" value="1"/>
</dbReference>
<dbReference type="CDD" id="cd05015">
    <property type="entry name" value="SIS_PGI_1"/>
    <property type="match status" value="1"/>
</dbReference>
<sequence>MEKITIDYRNVVSVLSKNDLSSMEKRIKLCHNMLHRGNGEGSNYLGWINLPSSYEQEETKKIKEVAEKIKKESDVLIVVGIGGSYLGARAAIEMLNHNFYNELPKEKRKGPKVYFAGHNISPMYIKNLLDVIGDQHISLNVISKSGTTTEPGIVFRIFKEYMENRYGKKEAMTRIYATTDRSHGALRELASQEGYETFVIPNNIGGRYSVLTPVGLLPMAVSGINIEDVLEGAKRAQADLSDDSLKTNNCYKYAALRNLLYSRGKTTEVMVTNEPNLYYMGEWYKQLFGESEGKDGKGIFPASMNFTTDLHSLGQYLQDGKKNIFETAINIEKSQEDIAISKDKLNLDGLNYLEGKTLDYINRKAMEGALAAHTDGGVPNIVINLPEITPFYYGYLTYFFMKACGMSGYLLEVNPFDQPGVEAYKRNMFRLLGKPGYEEVYEEIVATLERV</sequence>